<sequence>MVYVIIGLFFILGIGCLSYSFSKWTTQRRFAFKNKKIAKEKNLSIISTVVGILLIIVAWFIYRT</sequence>
<keyword evidence="1" id="KW-1133">Transmembrane helix</keyword>
<name>A0ABS2PUT0_9BACL</name>
<accession>A0ABS2PUT0</accession>
<proteinExistence type="predicted"/>
<evidence type="ECO:0000313" key="2">
    <source>
        <dbReference type="EMBL" id="MBM7643816.1"/>
    </source>
</evidence>
<comment type="caution">
    <text evidence="2">The sequence shown here is derived from an EMBL/GenBank/DDBJ whole genome shotgun (WGS) entry which is preliminary data.</text>
</comment>
<protein>
    <submittedName>
        <fullName evidence="2">Heme/copper-type cytochrome/quinol oxidase subunit 2</fullName>
    </submittedName>
</protein>
<keyword evidence="1" id="KW-0812">Transmembrane</keyword>
<dbReference type="EMBL" id="JAFBER010000001">
    <property type="protein sequence ID" value="MBM7643816.1"/>
    <property type="molecule type" value="Genomic_DNA"/>
</dbReference>
<dbReference type="RefSeq" id="WP_205001757.1">
    <property type="nucleotide sequence ID" value="NZ_JAFBER010000001.1"/>
</dbReference>
<evidence type="ECO:0000256" key="1">
    <source>
        <dbReference type="SAM" id="Phobius"/>
    </source>
</evidence>
<dbReference type="Proteomes" id="UP000808914">
    <property type="component" value="Unassembled WGS sequence"/>
</dbReference>
<organism evidence="2 3">
    <name type="scientific">Scopulibacillus daqui</name>
    <dbReference type="NCBI Taxonomy" id="1469162"/>
    <lineage>
        <taxon>Bacteria</taxon>
        <taxon>Bacillati</taxon>
        <taxon>Bacillota</taxon>
        <taxon>Bacilli</taxon>
        <taxon>Bacillales</taxon>
        <taxon>Sporolactobacillaceae</taxon>
        <taxon>Scopulibacillus</taxon>
    </lineage>
</organism>
<keyword evidence="3" id="KW-1185">Reference proteome</keyword>
<feature type="transmembrane region" description="Helical" evidence="1">
    <location>
        <begin position="6"/>
        <end position="22"/>
    </location>
</feature>
<feature type="transmembrane region" description="Helical" evidence="1">
    <location>
        <begin position="43"/>
        <end position="62"/>
    </location>
</feature>
<gene>
    <name evidence="2" type="ORF">JOD45_000007</name>
</gene>
<reference evidence="2 3" key="1">
    <citation type="submission" date="2021-01" db="EMBL/GenBank/DDBJ databases">
        <title>Genomic Encyclopedia of Type Strains, Phase IV (KMG-IV): sequencing the most valuable type-strain genomes for metagenomic binning, comparative biology and taxonomic classification.</title>
        <authorList>
            <person name="Goeker M."/>
        </authorList>
    </citation>
    <scope>NUCLEOTIDE SEQUENCE [LARGE SCALE GENOMIC DNA]</scope>
    <source>
        <strain evidence="2 3">DSM 28236</strain>
    </source>
</reference>
<keyword evidence="1" id="KW-0472">Membrane</keyword>
<evidence type="ECO:0000313" key="3">
    <source>
        <dbReference type="Proteomes" id="UP000808914"/>
    </source>
</evidence>